<dbReference type="AlphaFoldDB" id="A9FAC2"/>
<evidence type="ECO:0000313" key="1">
    <source>
        <dbReference type="EMBL" id="CAN97888.1"/>
    </source>
</evidence>
<evidence type="ECO:0000313" key="2">
    <source>
        <dbReference type="Proteomes" id="UP000002139"/>
    </source>
</evidence>
<dbReference type="EMBL" id="AM746676">
    <property type="protein sequence ID" value="CAN97888.1"/>
    <property type="molecule type" value="Genomic_DNA"/>
</dbReference>
<dbReference type="STRING" id="448385.sce7719"/>
<dbReference type="KEGG" id="scl:sce7719"/>
<proteinExistence type="predicted"/>
<gene>
    <name evidence="1" type="ordered locus">sce7719</name>
</gene>
<dbReference type="HOGENOM" id="CLU_3011950_0_0_7"/>
<dbReference type="RefSeq" id="WP_012240327.1">
    <property type="nucleotide sequence ID" value="NC_010162.1"/>
</dbReference>
<organism evidence="1 2">
    <name type="scientific">Sorangium cellulosum (strain So ce56)</name>
    <name type="common">Polyangium cellulosum (strain So ce56)</name>
    <dbReference type="NCBI Taxonomy" id="448385"/>
    <lineage>
        <taxon>Bacteria</taxon>
        <taxon>Pseudomonadati</taxon>
        <taxon>Myxococcota</taxon>
        <taxon>Polyangia</taxon>
        <taxon>Polyangiales</taxon>
        <taxon>Polyangiaceae</taxon>
        <taxon>Sorangium</taxon>
    </lineage>
</organism>
<protein>
    <recommendedName>
        <fullName evidence="3">DUF4351 domain-containing protein</fullName>
    </recommendedName>
</protein>
<sequence>MLARQFEKKLGRPLTEMEHSVLAERFERLGADRLDDAKLALPSDALAAWLADPMAR</sequence>
<reference evidence="1 2" key="1">
    <citation type="journal article" date="2007" name="Nat. Biotechnol.">
        <title>Complete genome sequence of the myxobacterium Sorangium cellulosum.</title>
        <authorList>
            <person name="Schneiker S."/>
            <person name="Perlova O."/>
            <person name="Kaiser O."/>
            <person name="Gerth K."/>
            <person name="Alici A."/>
            <person name="Altmeyer M.O."/>
            <person name="Bartels D."/>
            <person name="Bekel T."/>
            <person name="Beyer S."/>
            <person name="Bode E."/>
            <person name="Bode H.B."/>
            <person name="Bolten C.J."/>
            <person name="Choudhuri J.V."/>
            <person name="Doss S."/>
            <person name="Elnakady Y.A."/>
            <person name="Frank B."/>
            <person name="Gaigalat L."/>
            <person name="Goesmann A."/>
            <person name="Groeger C."/>
            <person name="Gross F."/>
            <person name="Jelsbak L."/>
            <person name="Jelsbak L."/>
            <person name="Kalinowski J."/>
            <person name="Kegler C."/>
            <person name="Knauber T."/>
            <person name="Konietzny S."/>
            <person name="Kopp M."/>
            <person name="Krause L."/>
            <person name="Krug D."/>
            <person name="Linke B."/>
            <person name="Mahmud T."/>
            <person name="Martinez-Arias R."/>
            <person name="McHardy A.C."/>
            <person name="Merai M."/>
            <person name="Meyer F."/>
            <person name="Mormann S."/>
            <person name="Munoz-Dorado J."/>
            <person name="Perez J."/>
            <person name="Pradella S."/>
            <person name="Rachid S."/>
            <person name="Raddatz G."/>
            <person name="Rosenau F."/>
            <person name="Rueckert C."/>
            <person name="Sasse F."/>
            <person name="Scharfe M."/>
            <person name="Schuster S.C."/>
            <person name="Suen G."/>
            <person name="Treuner-Lange A."/>
            <person name="Velicer G.J."/>
            <person name="Vorholter F.-J."/>
            <person name="Weissman K.J."/>
            <person name="Welch R.D."/>
            <person name="Wenzel S.C."/>
            <person name="Whitworth D.E."/>
            <person name="Wilhelm S."/>
            <person name="Wittmann C."/>
            <person name="Bloecker H."/>
            <person name="Puehler A."/>
            <person name="Mueller R."/>
        </authorList>
    </citation>
    <scope>NUCLEOTIDE SEQUENCE [LARGE SCALE GENOMIC DNA]</scope>
    <source>
        <strain evidence="2">So ce56</strain>
    </source>
</reference>
<accession>A9FAC2</accession>
<keyword evidence="2" id="KW-1185">Reference proteome</keyword>
<dbReference type="Proteomes" id="UP000002139">
    <property type="component" value="Chromosome"/>
</dbReference>
<evidence type="ECO:0008006" key="3">
    <source>
        <dbReference type="Google" id="ProtNLM"/>
    </source>
</evidence>
<name>A9FAC2_SORC5</name>